<keyword evidence="2" id="KW-0238">DNA-binding</keyword>
<sequence>MTTSGKEVAHKYSMDIPHVSAVEVPLVVANKDKAIGMLGGKEKIAKIINSVDKSYGSNTNSGLSNGEPHLELRLRDDPFHHPIQSSLSVNEKVLLKVSIPKKSLPKDYYTDPSKYTVRDLISRSNENGSPHYKAHPVGIIDKTFSFKAMADFQVSTKNNDLVQDFNRSVLNAQSYSDLEKYIGKHNNFTSLSDYKDPSTYANEDHQLPPPPIFSPIRFPFDYKYQKNPLTSIIKDEESGEMKVISKKGTLKLHTIIVDFHSTSVPSSAAPELIEIYEKLKSSKDLQEHSFDATLLRCIEWLRSVFDIKPIWLRKQLEDIAHPDLKRVIKQALPYVSYIFKSGPWRFCNVKFGVSPKLDRSFWEFQSEYFRIPGLHFNSNPKYSPRRLVPKTIKEGKGNENLTVSEYLLFTGDKLPLTVTYQVGDIIDPDIVNIIERSQADLGDHFYRDMPDFQDGWINRQTMETIRRIIRYKLSRIVNEERIDHNKVTQLINKEFNENDDDNDVSDIKSQDKIEGDVSDENEGDGDDEVEEHNDQDAMDIDPPEDYENDVISQIESSEIPTTKSLRGLVGLIKQDSLNFE</sequence>
<dbReference type="PANTHER" id="PTHR13230">
    <property type="entry name" value="GENERAL TRANSCRIPTION FACTOR IIIC, POLYPEPTIDE 5"/>
    <property type="match status" value="1"/>
</dbReference>
<dbReference type="OMA" id="PWRNTYI"/>
<evidence type="ECO:0000256" key="2">
    <source>
        <dbReference type="ARBA" id="ARBA00023125"/>
    </source>
</evidence>
<evidence type="ECO:0000259" key="7">
    <source>
        <dbReference type="Pfam" id="PF17682"/>
    </source>
</evidence>
<keyword evidence="3" id="KW-0804">Transcription</keyword>
<dbReference type="OrthoDB" id="5598268at2759"/>
<dbReference type="FunCoup" id="G8YVD7">
    <property type="interactions" value="76"/>
</dbReference>
<accession>G8YVD7</accession>
<evidence type="ECO:0000256" key="1">
    <source>
        <dbReference type="ARBA" id="ARBA00004123"/>
    </source>
</evidence>
<evidence type="ECO:0000256" key="3">
    <source>
        <dbReference type="ARBA" id="ARBA00023163"/>
    </source>
</evidence>
<name>G8YVD7_PICSO</name>
<feature type="domain" description="Transcription factor IIIC subunit 5 HTH" evidence="6">
    <location>
        <begin position="207"/>
        <end position="370"/>
    </location>
</feature>
<dbReference type="InterPro" id="IPR041499">
    <property type="entry name" value="Tfc1/Sfc1_N"/>
</dbReference>
<dbReference type="Proteomes" id="UP000005222">
    <property type="component" value="Chromosome B"/>
</dbReference>
<reference evidence="10" key="2">
    <citation type="journal article" date="2012" name="G3 (Bethesda)">
        <title>Pichia sorbitophila, an interspecies yeast hybrid reveals early steps of genome resolution following polyploidization.</title>
        <authorList>
            <person name="Leh Louis V."/>
            <person name="Despons L."/>
            <person name="Friedrich A."/>
            <person name="Martin T."/>
            <person name="Durrens P."/>
            <person name="Casaregola S."/>
            <person name="Neuveglise C."/>
            <person name="Fairhead C."/>
            <person name="Marck C."/>
            <person name="Cruz J.A."/>
            <person name="Straub M.L."/>
            <person name="Kugler V."/>
            <person name="Sacerdot C."/>
            <person name="Uzunov Z."/>
            <person name="Thierry A."/>
            <person name="Weiss S."/>
            <person name="Bleykasten C."/>
            <person name="De Montigny J."/>
            <person name="Jacques N."/>
            <person name="Jung P."/>
            <person name="Lemaire M."/>
            <person name="Mallet S."/>
            <person name="Morel G."/>
            <person name="Richard G.F."/>
            <person name="Sarkar A."/>
            <person name="Savel G."/>
            <person name="Schacherer J."/>
            <person name="Seret M.L."/>
            <person name="Talla E."/>
            <person name="Samson G."/>
            <person name="Jubin C."/>
            <person name="Poulain J."/>
            <person name="Vacherie B."/>
            <person name="Barbe V."/>
            <person name="Pelletier E."/>
            <person name="Sherman D.J."/>
            <person name="Westhof E."/>
            <person name="Weissenbach J."/>
            <person name="Baret P.V."/>
            <person name="Wincker P."/>
            <person name="Gaillardin C."/>
            <person name="Dujon B."/>
            <person name="Souciet J.L."/>
        </authorList>
    </citation>
    <scope>NUCLEOTIDE SEQUENCE [LARGE SCALE GENOMIC DNA]</scope>
    <source>
        <strain evidence="10">ATCC MYA-4447 / BCRC 22081 / CBS 7064 / NBRC 10061 / NRRL Y-12695</strain>
    </source>
</reference>
<dbReference type="GO" id="GO:0000127">
    <property type="term" value="C:transcription factor TFIIIC complex"/>
    <property type="evidence" value="ECO:0007669"/>
    <property type="project" value="InterPro"/>
</dbReference>
<evidence type="ECO:0000313" key="9">
    <source>
        <dbReference type="EMBL" id="CCE73381.1"/>
    </source>
</evidence>
<evidence type="ECO:0000259" key="6">
    <source>
        <dbReference type="Pfam" id="PF09734"/>
    </source>
</evidence>
<reference evidence="8" key="1">
    <citation type="submission" date="2011-10" db="EMBL/GenBank/DDBJ databases">
        <authorList>
            <person name="Genoscope - CEA"/>
        </authorList>
    </citation>
    <scope>NUCLEOTIDE SEQUENCE</scope>
    <source>
        <strain evidence="8">CBS 7064</strain>
    </source>
</reference>
<evidence type="ECO:0000256" key="5">
    <source>
        <dbReference type="SAM" id="MobiDB-lite"/>
    </source>
</evidence>
<proteinExistence type="predicted"/>
<dbReference type="GO" id="GO:0006384">
    <property type="term" value="P:transcription initiation at RNA polymerase III promoter"/>
    <property type="evidence" value="ECO:0007669"/>
    <property type="project" value="InterPro"/>
</dbReference>
<dbReference type="STRING" id="559304.G8YVD7"/>
<feature type="domain" description="Transcription factor IIIC subunit Tfc1/Sfc1 triple barrel" evidence="7">
    <location>
        <begin position="21"/>
        <end position="155"/>
    </location>
</feature>
<dbReference type="Proteomes" id="UP000005222">
    <property type="component" value="Chromosome A"/>
</dbReference>
<keyword evidence="4" id="KW-0539">Nucleus</keyword>
<dbReference type="InterPro" id="IPR019136">
    <property type="entry name" value="TF_IIIC_su-5_HTH"/>
</dbReference>
<dbReference type="AlphaFoldDB" id="G8YVD7"/>
<dbReference type="InterPro" id="IPR040454">
    <property type="entry name" value="TF_IIIC_Tfc1/Sfc1"/>
</dbReference>
<dbReference type="PANTHER" id="PTHR13230:SF5">
    <property type="entry name" value="GENERAL TRANSCRIPTION FACTOR 3C POLYPEPTIDE 5"/>
    <property type="match status" value="1"/>
</dbReference>
<evidence type="ECO:0000256" key="4">
    <source>
        <dbReference type="ARBA" id="ARBA00023242"/>
    </source>
</evidence>
<dbReference type="EMBL" id="FO082059">
    <property type="protein sequence ID" value="CCE72820.1"/>
    <property type="molecule type" value="Genomic_DNA"/>
</dbReference>
<dbReference type="HOGENOM" id="CLU_020038_0_0_1"/>
<feature type="region of interest" description="Disordered" evidence="5">
    <location>
        <begin position="494"/>
        <end position="546"/>
    </location>
</feature>
<organism evidence="8 10">
    <name type="scientific">Pichia sorbitophila (strain ATCC MYA-4447 / BCRC 22081 / CBS 7064 / NBRC 10061 / NRRL Y-12695)</name>
    <name type="common">Hybrid yeast</name>
    <dbReference type="NCBI Taxonomy" id="559304"/>
    <lineage>
        <taxon>Eukaryota</taxon>
        <taxon>Fungi</taxon>
        <taxon>Dikarya</taxon>
        <taxon>Ascomycota</taxon>
        <taxon>Saccharomycotina</taxon>
        <taxon>Pichiomycetes</taxon>
        <taxon>Debaryomycetaceae</taxon>
        <taxon>Millerozyma</taxon>
    </lineage>
</organism>
<dbReference type="GO" id="GO:0005634">
    <property type="term" value="C:nucleus"/>
    <property type="evidence" value="ECO:0007669"/>
    <property type="project" value="UniProtKB-SubCell"/>
</dbReference>
<dbReference type="EMBL" id="FO082058">
    <property type="protein sequence ID" value="CCE73381.1"/>
    <property type="molecule type" value="Genomic_DNA"/>
</dbReference>
<comment type="subcellular location">
    <subcellularLocation>
        <location evidence="1">Nucleus</location>
    </subcellularLocation>
</comment>
<gene>
    <name evidence="8" type="primary">Piso0_000414</name>
    <name evidence="8" type="ORF">GNLVRS01_PISO0A08822g</name>
    <name evidence="9" type="ORF">GNLVRS01_PISO0B08889g</name>
</gene>
<dbReference type="eggNOG" id="KOG2473">
    <property type="taxonomic scope" value="Eukaryota"/>
</dbReference>
<dbReference type="Pfam" id="PF09734">
    <property type="entry name" value="Tau95"/>
    <property type="match status" value="1"/>
</dbReference>
<evidence type="ECO:0000313" key="8">
    <source>
        <dbReference type="EMBL" id="CCE72820.1"/>
    </source>
</evidence>
<protein>
    <submittedName>
        <fullName evidence="8">Piso0_000414 protein</fullName>
    </submittedName>
</protein>
<dbReference type="GO" id="GO:0001002">
    <property type="term" value="F:RNA polymerase III type 1 promoter sequence-specific DNA binding"/>
    <property type="evidence" value="ECO:0007669"/>
    <property type="project" value="TreeGrafter"/>
</dbReference>
<dbReference type="Gene3D" id="3.30.200.160">
    <property type="entry name" value="TFIIIC, subcomplex tauA, subunit Sfc1, barrel domain"/>
    <property type="match status" value="1"/>
</dbReference>
<feature type="compositionally biased region" description="Basic and acidic residues" evidence="5">
    <location>
        <begin position="505"/>
        <end position="515"/>
    </location>
</feature>
<dbReference type="InterPro" id="IPR042536">
    <property type="entry name" value="TFIIIC_tauA_Sfc1"/>
</dbReference>
<dbReference type="GO" id="GO:0001003">
    <property type="term" value="F:RNA polymerase III type 2 promoter sequence-specific DNA binding"/>
    <property type="evidence" value="ECO:0007669"/>
    <property type="project" value="TreeGrafter"/>
</dbReference>
<keyword evidence="10" id="KW-1185">Reference proteome</keyword>
<dbReference type="Pfam" id="PF17682">
    <property type="entry name" value="Tau95_N"/>
    <property type="match status" value="1"/>
</dbReference>
<feature type="compositionally biased region" description="Acidic residues" evidence="5">
    <location>
        <begin position="516"/>
        <end position="546"/>
    </location>
</feature>
<dbReference type="InParanoid" id="G8YVD7"/>
<evidence type="ECO:0000313" key="10">
    <source>
        <dbReference type="Proteomes" id="UP000005222"/>
    </source>
</evidence>